<protein>
    <submittedName>
        <fullName evidence="2">Dienelactone hydrolase-like protein</fullName>
    </submittedName>
</protein>
<evidence type="ECO:0000313" key="4">
    <source>
        <dbReference type="Proteomes" id="UP000790347"/>
    </source>
</evidence>
<gene>
    <name evidence="3" type="ORF">DERF_001739</name>
    <name evidence="2" type="ORF">HUG17_10458</name>
</gene>
<reference evidence="2" key="3">
    <citation type="journal article" date="2021" name="World Allergy Organ. J.">
        <title>Chromosome-level assembly of Dermatophagoides farinae genome and transcriptome reveals two novel allergens Der f 37 and Der f 39.</title>
        <authorList>
            <person name="Chen J."/>
            <person name="Cai Z."/>
            <person name="Fan D."/>
            <person name="Hu J."/>
            <person name="Hou Y."/>
            <person name="He Y."/>
            <person name="Zhang Z."/>
            <person name="Zhao Z."/>
            <person name="Gao P."/>
            <person name="Hu W."/>
            <person name="Sun J."/>
            <person name="Li J."/>
            <person name="Ji K."/>
        </authorList>
    </citation>
    <scope>NUCLEOTIDE SEQUENCE</scope>
    <source>
        <strain evidence="2">JKM2019</strain>
    </source>
</reference>
<dbReference type="PANTHER" id="PTHR46331">
    <property type="entry name" value="VALACYCLOVIR HYDROLASE"/>
    <property type="match status" value="1"/>
</dbReference>
<dbReference type="Pfam" id="PF00561">
    <property type="entry name" value="Abhydrolase_1"/>
    <property type="match status" value="1"/>
</dbReference>
<sequence length="263" mass="30718">MSFIEINGFNICYEKFGHGPNAVLIIPGAIGRASCDFDLQFDIDHPACFDFDRFTFICVELIGWGRSCPPERPYGPTLLHDDADRCDQMMTKLGYNQYSIFGWCEGTKVAVIMAQKFIDRVQNLILQAPYIYHDDKMTEKLRLMRDFSNWDARLRRQYKIIYNNNVDRAENLWQTYVDFMIEKYNDIYPNGLLGSKSDGLCNIHCPTLIFIGDRDFFFTVEQCENLASEFGDGKLIVYENCGHFLQRREAIKFKKNLENFFAK</sequence>
<comment type="caution">
    <text evidence="3">The sequence shown here is derived from an EMBL/GenBank/DDBJ whole genome shotgun (WGS) entry which is preliminary data.</text>
</comment>
<keyword evidence="4" id="KW-1185">Reference proteome</keyword>
<dbReference type="PANTHER" id="PTHR46331:SF2">
    <property type="entry name" value="VALACYCLOVIR HYDROLASE"/>
    <property type="match status" value="1"/>
</dbReference>
<organism evidence="3 4">
    <name type="scientific">Dermatophagoides farinae</name>
    <name type="common">American house dust mite</name>
    <dbReference type="NCBI Taxonomy" id="6954"/>
    <lineage>
        <taxon>Eukaryota</taxon>
        <taxon>Metazoa</taxon>
        <taxon>Ecdysozoa</taxon>
        <taxon>Arthropoda</taxon>
        <taxon>Chelicerata</taxon>
        <taxon>Arachnida</taxon>
        <taxon>Acari</taxon>
        <taxon>Acariformes</taxon>
        <taxon>Sarcoptiformes</taxon>
        <taxon>Astigmata</taxon>
        <taxon>Psoroptidia</taxon>
        <taxon>Analgoidea</taxon>
        <taxon>Pyroglyphidae</taxon>
        <taxon>Dermatophagoidinae</taxon>
        <taxon>Dermatophagoides</taxon>
    </lineage>
</organism>
<accession>A0A922IFG8</accession>
<evidence type="ECO:0000259" key="1">
    <source>
        <dbReference type="Pfam" id="PF00561"/>
    </source>
</evidence>
<dbReference type="InterPro" id="IPR029058">
    <property type="entry name" value="AB_hydrolase_fold"/>
</dbReference>
<dbReference type="OrthoDB" id="19657at2759"/>
<keyword evidence="2" id="KW-0378">Hydrolase</keyword>
<proteinExistence type="predicted"/>
<reference evidence="3" key="4">
    <citation type="journal article" date="2022" name="Res Sq">
        <title>Comparative Genomics Reveals Insights into the Divergent Evolution of Astigmatic Mites and Household Pest Adaptations.</title>
        <authorList>
            <person name="Xiong Q."/>
            <person name="Wan A.T.-Y."/>
            <person name="Liu X.-Y."/>
            <person name="Fung C.S.-H."/>
            <person name="Xiao X."/>
            <person name="Malainual N."/>
            <person name="Hou J."/>
            <person name="Wang L."/>
            <person name="Wang M."/>
            <person name="Yang K."/>
            <person name="Cui Y."/>
            <person name="Leung E."/>
            <person name="Nong W."/>
            <person name="Shin S.-K."/>
            <person name="Au S."/>
            <person name="Jeong K.Y."/>
            <person name="Chew F.T."/>
            <person name="Hui J."/>
            <person name="Leung T.F."/>
            <person name="Tungtrongchitr A."/>
            <person name="Zhong N."/>
            <person name="Liu Z."/>
            <person name="Tsui S."/>
        </authorList>
    </citation>
    <scope>NUCLEOTIDE SEQUENCE</scope>
    <source>
        <strain evidence="3">Derf</strain>
        <tissue evidence="3">Whole organism</tissue>
    </source>
</reference>
<dbReference type="EMBL" id="ASGP02000001">
    <property type="protein sequence ID" value="KAH9527733.1"/>
    <property type="molecule type" value="Genomic_DNA"/>
</dbReference>
<dbReference type="Proteomes" id="UP000790347">
    <property type="component" value="Unassembled WGS sequence"/>
</dbReference>
<dbReference type="InterPro" id="IPR000073">
    <property type="entry name" value="AB_hydrolase_1"/>
</dbReference>
<dbReference type="GO" id="GO:0017171">
    <property type="term" value="F:serine hydrolase activity"/>
    <property type="evidence" value="ECO:0007669"/>
    <property type="project" value="TreeGrafter"/>
</dbReference>
<name>A0A922IFG8_DERFA</name>
<reference evidence="2" key="2">
    <citation type="submission" date="2020-06" db="EMBL/GenBank/DDBJ databases">
        <authorList>
            <person name="Ji K."/>
            <person name="Li J."/>
        </authorList>
    </citation>
    <scope>NUCLEOTIDE SEQUENCE</scope>
    <source>
        <strain evidence="2">JKM2019</strain>
        <tissue evidence="2">Whole body</tissue>
    </source>
</reference>
<dbReference type="Proteomes" id="UP000828236">
    <property type="component" value="Unassembled WGS sequence"/>
</dbReference>
<dbReference type="EMBL" id="SDOV01000010">
    <property type="protein sequence ID" value="KAH7636488.1"/>
    <property type="molecule type" value="Genomic_DNA"/>
</dbReference>
<evidence type="ECO:0000313" key="2">
    <source>
        <dbReference type="EMBL" id="KAH7636488.1"/>
    </source>
</evidence>
<evidence type="ECO:0000313" key="3">
    <source>
        <dbReference type="EMBL" id="KAH9527733.1"/>
    </source>
</evidence>
<feature type="domain" description="AB hydrolase-1" evidence="1">
    <location>
        <begin position="22"/>
        <end position="144"/>
    </location>
</feature>
<dbReference type="AlphaFoldDB" id="A0A922IFG8"/>
<dbReference type="Gene3D" id="3.40.50.1820">
    <property type="entry name" value="alpha/beta hydrolase"/>
    <property type="match status" value="1"/>
</dbReference>
<dbReference type="SUPFAM" id="SSF53474">
    <property type="entry name" value="alpha/beta-Hydrolases"/>
    <property type="match status" value="1"/>
</dbReference>
<reference evidence="3" key="1">
    <citation type="submission" date="2013-05" db="EMBL/GenBank/DDBJ databases">
        <authorList>
            <person name="Yim A.K.Y."/>
            <person name="Chan T.F."/>
            <person name="Ji K.M."/>
            <person name="Liu X.Y."/>
            <person name="Zhou J.W."/>
            <person name="Li R.Q."/>
            <person name="Yang K.Y."/>
            <person name="Li J."/>
            <person name="Li M."/>
            <person name="Law P.T.W."/>
            <person name="Wu Y.L."/>
            <person name="Cai Z.L."/>
            <person name="Qin H."/>
            <person name="Bao Y."/>
            <person name="Leung R.K.K."/>
            <person name="Ng P.K.S."/>
            <person name="Zou J."/>
            <person name="Zhong X.J."/>
            <person name="Ran P.X."/>
            <person name="Zhong N.S."/>
            <person name="Liu Z.G."/>
            <person name="Tsui S.K.W."/>
        </authorList>
    </citation>
    <scope>NUCLEOTIDE SEQUENCE</scope>
    <source>
        <strain evidence="3">Derf</strain>
        <tissue evidence="3">Whole organism</tissue>
    </source>
</reference>